<dbReference type="Gene3D" id="2.40.50.140">
    <property type="entry name" value="Nucleic acid-binding proteins"/>
    <property type="match status" value="1"/>
</dbReference>
<dbReference type="InterPro" id="IPR012340">
    <property type="entry name" value="NA-bd_OB-fold"/>
</dbReference>
<keyword evidence="4 6" id="KW-0689">Ribosomal protein</keyword>
<evidence type="ECO:0000256" key="3">
    <source>
        <dbReference type="ARBA" id="ARBA00022884"/>
    </source>
</evidence>
<reference evidence="8 9" key="1">
    <citation type="journal article" date="2016" name="Nat. Commun.">
        <title>Thousands of microbial genomes shed light on interconnected biogeochemical processes in an aquifer system.</title>
        <authorList>
            <person name="Anantharaman K."/>
            <person name="Brown C.T."/>
            <person name="Hug L.A."/>
            <person name="Sharon I."/>
            <person name="Castelle C.J."/>
            <person name="Probst A.J."/>
            <person name="Thomas B.C."/>
            <person name="Singh A."/>
            <person name="Wilkins M.J."/>
            <person name="Karaoz U."/>
            <person name="Brodie E.L."/>
            <person name="Williams K.H."/>
            <person name="Hubbard S.S."/>
            <person name="Banfield J.F."/>
        </authorList>
    </citation>
    <scope>NUCLEOTIDE SEQUENCE [LARGE SCALE GENOMIC DNA]</scope>
</reference>
<comment type="subunit">
    <text evidence="6">Part of the 30S ribosomal subunit.</text>
</comment>
<dbReference type="NCBIfam" id="NF004123">
    <property type="entry name" value="PRK05610.1"/>
    <property type="match status" value="1"/>
</dbReference>
<sequence>MAETIKNKRKLEGVVVSDKMSKTRVVLIERLKLHAKYRKYQKVSMRFKAHDEMNEYKTGDHVIIEETRPISRDKRWVIIRKK</sequence>
<protein>
    <recommendedName>
        <fullName evidence="6">Small ribosomal subunit protein uS17</fullName>
    </recommendedName>
</protein>
<dbReference type="PRINTS" id="PR00973">
    <property type="entry name" value="RIBOSOMALS17"/>
</dbReference>
<evidence type="ECO:0000313" key="9">
    <source>
        <dbReference type="Proteomes" id="UP000179059"/>
    </source>
</evidence>
<evidence type="ECO:0000256" key="2">
    <source>
        <dbReference type="ARBA" id="ARBA00022730"/>
    </source>
</evidence>
<dbReference type="EMBL" id="MHKX01000004">
    <property type="protein sequence ID" value="OGY98678.1"/>
    <property type="molecule type" value="Genomic_DNA"/>
</dbReference>
<accession>A0A1G2CBC0</accession>
<keyword evidence="5 6" id="KW-0687">Ribonucleoprotein</keyword>
<comment type="similarity">
    <text evidence="1 6 7">Belongs to the universal ribosomal protein uS17 family.</text>
</comment>
<keyword evidence="3 6" id="KW-0694">RNA-binding</keyword>
<evidence type="ECO:0000256" key="5">
    <source>
        <dbReference type="ARBA" id="ARBA00023274"/>
    </source>
</evidence>
<dbReference type="Pfam" id="PF00366">
    <property type="entry name" value="Ribosomal_S17"/>
    <property type="match status" value="1"/>
</dbReference>
<dbReference type="GO" id="GO:0003735">
    <property type="term" value="F:structural constituent of ribosome"/>
    <property type="evidence" value="ECO:0007669"/>
    <property type="project" value="UniProtKB-UniRule"/>
</dbReference>
<dbReference type="Proteomes" id="UP000179059">
    <property type="component" value="Unassembled WGS sequence"/>
</dbReference>
<dbReference type="GO" id="GO:0022627">
    <property type="term" value="C:cytosolic small ribosomal subunit"/>
    <property type="evidence" value="ECO:0007669"/>
    <property type="project" value="UniProtKB-UniRule"/>
</dbReference>
<name>A0A1G2CBC0_9BACT</name>
<evidence type="ECO:0000256" key="4">
    <source>
        <dbReference type="ARBA" id="ARBA00022980"/>
    </source>
</evidence>
<dbReference type="InterPro" id="IPR019979">
    <property type="entry name" value="Ribosomal_uS17_CS"/>
</dbReference>
<evidence type="ECO:0000256" key="6">
    <source>
        <dbReference type="HAMAP-Rule" id="MF_01345"/>
    </source>
</evidence>
<dbReference type="GO" id="GO:0019843">
    <property type="term" value="F:rRNA binding"/>
    <property type="evidence" value="ECO:0007669"/>
    <property type="project" value="UniProtKB-UniRule"/>
</dbReference>
<proteinExistence type="inferred from homology"/>
<dbReference type="STRING" id="1798647.A2855_01465"/>
<keyword evidence="2 6" id="KW-0699">rRNA-binding</keyword>
<dbReference type="CDD" id="cd00364">
    <property type="entry name" value="Ribosomal_uS17"/>
    <property type="match status" value="1"/>
</dbReference>
<dbReference type="SUPFAM" id="SSF50249">
    <property type="entry name" value="Nucleic acid-binding proteins"/>
    <property type="match status" value="1"/>
</dbReference>
<dbReference type="InterPro" id="IPR019984">
    <property type="entry name" value="Ribosomal_uS17_bact/chlr"/>
</dbReference>
<gene>
    <name evidence="6" type="primary">rpsQ</name>
    <name evidence="8" type="ORF">A2855_01465</name>
</gene>
<comment type="caution">
    <text evidence="8">The sequence shown here is derived from an EMBL/GenBank/DDBJ whole genome shotgun (WGS) entry which is preliminary data.</text>
</comment>
<dbReference type="HAMAP" id="MF_01345_B">
    <property type="entry name" value="Ribosomal_uS17_B"/>
    <property type="match status" value="1"/>
</dbReference>
<dbReference type="InterPro" id="IPR000266">
    <property type="entry name" value="Ribosomal_uS17"/>
</dbReference>
<dbReference type="AlphaFoldDB" id="A0A1G2CBC0"/>
<dbReference type="PANTHER" id="PTHR10744">
    <property type="entry name" value="40S RIBOSOMAL PROTEIN S11 FAMILY MEMBER"/>
    <property type="match status" value="1"/>
</dbReference>
<comment type="function">
    <text evidence="6">One of the primary rRNA binding proteins, it binds specifically to the 5'-end of 16S ribosomal RNA.</text>
</comment>
<organism evidence="8 9">
    <name type="scientific">Candidatus Liptonbacteria bacterium RIFCSPHIGHO2_01_FULL_57_28</name>
    <dbReference type="NCBI Taxonomy" id="1798647"/>
    <lineage>
        <taxon>Bacteria</taxon>
        <taxon>Candidatus Liptoniibacteriota</taxon>
    </lineage>
</organism>
<dbReference type="PANTHER" id="PTHR10744:SF1">
    <property type="entry name" value="SMALL RIBOSOMAL SUBUNIT PROTEIN US17M"/>
    <property type="match status" value="1"/>
</dbReference>
<dbReference type="GO" id="GO:0006412">
    <property type="term" value="P:translation"/>
    <property type="evidence" value="ECO:0007669"/>
    <property type="project" value="UniProtKB-UniRule"/>
</dbReference>
<dbReference type="NCBIfam" id="TIGR03635">
    <property type="entry name" value="uS17_bact"/>
    <property type="match status" value="1"/>
</dbReference>
<evidence type="ECO:0000256" key="1">
    <source>
        <dbReference type="ARBA" id="ARBA00010254"/>
    </source>
</evidence>
<evidence type="ECO:0000313" key="8">
    <source>
        <dbReference type="EMBL" id="OGY98678.1"/>
    </source>
</evidence>
<evidence type="ECO:0000256" key="7">
    <source>
        <dbReference type="RuleBase" id="RU003872"/>
    </source>
</evidence>
<dbReference type="PROSITE" id="PS00056">
    <property type="entry name" value="RIBOSOMAL_S17"/>
    <property type="match status" value="1"/>
</dbReference>